<proteinExistence type="predicted"/>
<evidence type="ECO:0000313" key="2">
    <source>
        <dbReference type="EMBL" id="POM73103.1"/>
    </source>
</evidence>
<gene>
    <name evidence="2" type="ORF">PHPALM_10084</name>
</gene>
<dbReference type="OrthoDB" id="121710at2759"/>
<feature type="region of interest" description="Disordered" evidence="1">
    <location>
        <begin position="145"/>
        <end position="208"/>
    </location>
</feature>
<keyword evidence="3" id="KW-1185">Reference proteome</keyword>
<feature type="compositionally biased region" description="Basic and acidic residues" evidence="1">
    <location>
        <begin position="179"/>
        <end position="188"/>
    </location>
</feature>
<name>A0A2P4Y5N7_9STRA</name>
<dbReference type="Proteomes" id="UP000237271">
    <property type="component" value="Unassembled WGS sequence"/>
</dbReference>
<comment type="caution">
    <text evidence="2">The sequence shown here is derived from an EMBL/GenBank/DDBJ whole genome shotgun (WGS) entry which is preliminary data.</text>
</comment>
<dbReference type="EMBL" id="NCKW01005288">
    <property type="protein sequence ID" value="POM73103.1"/>
    <property type="molecule type" value="Genomic_DNA"/>
</dbReference>
<evidence type="ECO:0000313" key="3">
    <source>
        <dbReference type="Proteomes" id="UP000237271"/>
    </source>
</evidence>
<protein>
    <submittedName>
        <fullName evidence="2">Uncharacterized protein</fullName>
    </submittedName>
</protein>
<organism evidence="2 3">
    <name type="scientific">Phytophthora palmivora</name>
    <dbReference type="NCBI Taxonomy" id="4796"/>
    <lineage>
        <taxon>Eukaryota</taxon>
        <taxon>Sar</taxon>
        <taxon>Stramenopiles</taxon>
        <taxon>Oomycota</taxon>
        <taxon>Peronosporomycetes</taxon>
        <taxon>Peronosporales</taxon>
        <taxon>Peronosporaceae</taxon>
        <taxon>Phytophthora</taxon>
    </lineage>
</organism>
<accession>A0A2P4Y5N7</accession>
<sequence>MDALSSIRNAVIRQREDEASNFFTNVDDLREFITNHEPAPGVNVTVKMCCFNSERLSADNGSRVTLVNATFHGMFEGVQKDLTELNIINRKPFIAQITVWDEKKRTGSPRKGRMLFRPGAIYEFKQVHSVGFFSDIPRGSVQLDEASEDRVMEKQPPLLKRKNSGEQSGRQPKALALAMHDEEEKGGESEGGGGILSVPRTRGKLLGK</sequence>
<dbReference type="AlphaFoldDB" id="A0A2P4Y5N7"/>
<evidence type="ECO:0000256" key="1">
    <source>
        <dbReference type="SAM" id="MobiDB-lite"/>
    </source>
</evidence>
<reference evidence="2 3" key="1">
    <citation type="journal article" date="2017" name="Genome Biol. Evol.">
        <title>Phytophthora megakarya and P. palmivora, closely related causal agents of cacao black pod rot, underwent increases in genome sizes and gene numbers by different mechanisms.</title>
        <authorList>
            <person name="Ali S.S."/>
            <person name="Shao J."/>
            <person name="Lary D.J."/>
            <person name="Kronmiller B."/>
            <person name="Shen D."/>
            <person name="Strem M.D."/>
            <person name="Amoako-Attah I."/>
            <person name="Akrofi A.Y."/>
            <person name="Begoude B.A."/>
            <person name="Ten Hoopen G.M."/>
            <person name="Coulibaly K."/>
            <person name="Kebe B.I."/>
            <person name="Melnick R.L."/>
            <person name="Guiltinan M.J."/>
            <person name="Tyler B.M."/>
            <person name="Meinhardt L.W."/>
            <person name="Bailey B.A."/>
        </authorList>
    </citation>
    <scope>NUCLEOTIDE SEQUENCE [LARGE SCALE GENOMIC DNA]</scope>
    <source>
        <strain evidence="3">sbr112.9</strain>
    </source>
</reference>